<dbReference type="EMBL" id="CAUWAG010000003">
    <property type="protein sequence ID" value="CAJ2500082.1"/>
    <property type="molecule type" value="Genomic_DNA"/>
</dbReference>
<evidence type="ECO:0000313" key="2">
    <source>
        <dbReference type="EMBL" id="CAJ2500082.1"/>
    </source>
</evidence>
<organism evidence="2 3">
    <name type="scientific">Anthostomella pinea</name>
    <dbReference type="NCBI Taxonomy" id="933095"/>
    <lineage>
        <taxon>Eukaryota</taxon>
        <taxon>Fungi</taxon>
        <taxon>Dikarya</taxon>
        <taxon>Ascomycota</taxon>
        <taxon>Pezizomycotina</taxon>
        <taxon>Sordariomycetes</taxon>
        <taxon>Xylariomycetidae</taxon>
        <taxon>Xylariales</taxon>
        <taxon>Xylariaceae</taxon>
        <taxon>Anthostomella</taxon>
    </lineage>
</organism>
<protein>
    <submittedName>
        <fullName evidence="2">Uu.00g029350.m01.CDS01</fullName>
    </submittedName>
</protein>
<reference evidence="2" key="1">
    <citation type="submission" date="2023-10" db="EMBL/GenBank/DDBJ databases">
        <authorList>
            <person name="Hackl T."/>
        </authorList>
    </citation>
    <scope>NUCLEOTIDE SEQUENCE</scope>
</reference>
<gene>
    <name evidence="2" type="ORF">KHLLAP_LOCUS550</name>
</gene>
<name>A0AAI8V8P5_9PEZI</name>
<accession>A0AAI8V8P5</accession>
<dbReference type="Proteomes" id="UP001295740">
    <property type="component" value="Unassembled WGS sequence"/>
</dbReference>
<evidence type="ECO:0000313" key="3">
    <source>
        <dbReference type="Proteomes" id="UP001295740"/>
    </source>
</evidence>
<feature type="compositionally biased region" description="Polar residues" evidence="1">
    <location>
        <begin position="42"/>
        <end position="54"/>
    </location>
</feature>
<comment type="caution">
    <text evidence="2">The sequence shown here is derived from an EMBL/GenBank/DDBJ whole genome shotgun (WGS) entry which is preliminary data.</text>
</comment>
<feature type="compositionally biased region" description="Polar residues" evidence="1">
    <location>
        <begin position="62"/>
        <end position="72"/>
    </location>
</feature>
<sequence>MRGLTNHDDEPTTSLFSRVQSLFAQLFQSSRASSSHDEEHLTSPTAQDNQSQPGSPYAPQHAAQSFLRTATPYNMRAANEVL</sequence>
<dbReference type="AlphaFoldDB" id="A0AAI8V8P5"/>
<feature type="region of interest" description="Disordered" evidence="1">
    <location>
        <begin position="28"/>
        <end position="82"/>
    </location>
</feature>
<evidence type="ECO:0000256" key="1">
    <source>
        <dbReference type="SAM" id="MobiDB-lite"/>
    </source>
</evidence>
<keyword evidence="3" id="KW-1185">Reference proteome</keyword>
<proteinExistence type="predicted"/>